<feature type="domain" description="RNA polymerase sigma factor 70 region 4 type 2" evidence="5">
    <location>
        <begin position="69"/>
        <end position="120"/>
    </location>
</feature>
<keyword evidence="3" id="KW-0731">Sigma factor</keyword>
<organism evidence="6 7">
    <name type="scientific">Streptomyces similanensis</name>
    <dbReference type="NCBI Taxonomy" id="1274988"/>
    <lineage>
        <taxon>Bacteria</taxon>
        <taxon>Bacillati</taxon>
        <taxon>Actinomycetota</taxon>
        <taxon>Actinomycetes</taxon>
        <taxon>Kitasatosporales</taxon>
        <taxon>Streptomycetaceae</taxon>
        <taxon>Streptomyces</taxon>
    </lineage>
</organism>
<reference evidence="7" key="1">
    <citation type="journal article" date="2019" name="Int. J. Syst. Evol. Microbiol.">
        <title>The Global Catalogue of Microorganisms (GCM) 10K type strain sequencing project: providing services to taxonomists for standard genome sequencing and annotation.</title>
        <authorList>
            <consortium name="The Broad Institute Genomics Platform"/>
            <consortium name="The Broad Institute Genome Sequencing Center for Infectious Disease"/>
            <person name="Wu L."/>
            <person name="Ma J."/>
        </authorList>
    </citation>
    <scope>NUCLEOTIDE SEQUENCE [LARGE SCALE GENOMIC DNA]</scope>
    <source>
        <strain evidence="7">JCM 18410</strain>
    </source>
</reference>
<dbReference type="InterPro" id="IPR014284">
    <property type="entry name" value="RNA_pol_sigma-70_dom"/>
</dbReference>
<dbReference type="InterPro" id="IPR013325">
    <property type="entry name" value="RNA_pol_sigma_r2"/>
</dbReference>
<evidence type="ECO:0000313" key="7">
    <source>
        <dbReference type="Proteomes" id="UP001500124"/>
    </source>
</evidence>
<dbReference type="PANTHER" id="PTHR43133:SF25">
    <property type="entry name" value="RNA POLYMERASE SIGMA FACTOR RFAY-RELATED"/>
    <property type="match status" value="1"/>
</dbReference>
<evidence type="ECO:0000313" key="6">
    <source>
        <dbReference type="EMBL" id="GAA5064743.1"/>
    </source>
</evidence>
<evidence type="ECO:0000256" key="1">
    <source>
        <dbReference type="ARBA" id="ARBA00010641"/>
    </source>
</evidence>
<dbReference type="EMBL" id="BAABKC010000066">
    <property type="protein sequence ID" value="GAA5064743.1"/>
    <property type="molecule type" value="Genomic_DNA"/>
</dbReference>
<protein>
    <recommendedName>
        <fullName evidence="5">RNA polymerase sigma factor 70 region 4 type 2 domain-containing protein</fullName>
    </recommendedName>
</protein>
<dbReference type="PANTHER" id="PTHR43133">
    <property type="entry name" value="RNA POLYMERASE ECF-TYPE SIGMA FACTO"/>
    <property type="match status" value="1"/>
</dbReference>
<dbReference type="Pfam" id="PF08281">
    <property type="entry name" value="Sigma70_r4_2"/>
    <property type="match status" value="1"/>
</dbReference>
<evidence type="ECO:0000256" key="2">
    <source>
        <dbReference type="ARBA" id="ARBA00023015"/>
    </source>
</evidence>
<keyword evidence="2" id="KW-0805">Transcription regulation</keyword>
<dbReference type="NCBIfam" id="TIGR02937">
    <property type="entry name" value="sigma70-ECF"/>
    <property type="match status" value="1"/>
</dbReference>
<dbReference type="SUPFAM" id="SSF88659">
    <property type="entry name" value="Sigma3 and sigma4 domains of RNA polymerase sigma factors"/>
    <property type="match status" value="1"/>
</dbReference>
<dbReference type="Gene3D" id="1.10.10.10">
    <property type="entry name" value="Winged helix-like DNA-binding domain superfamily/Winged helix DNA-binding domain"/>
    <property type="match status" value="1"/>
</dbReference>
<accession>A0ABP9KS10</accession>
<gene>
    <name evidence="6" type="ORF">GCM10023336_45190</name>
</gene>
<evidence type="ECO:0000259" key="5">
    <source>
        <dbReference type="Pfam" id="PF08281"/>
    </source>
</evidence>
<dbReference type="Gene3D" id="1.10.1740.10">
    <property type="match status" value="1"/>
</dbReference>
<dbReference type="InterPro" id="IPR013249">
    <property type="entry name" value="RNA_pol_sigma70_r4_t2"/>
</dbReference>
<sequence>MAEVFLTAWRRLGDIPPRAALPWLYATARRSLANARRAEQRRLNLSEAVLRHSDHRVDDPADGVAGNLAVAEAFSALSEQDREVLRLVLWEELPARQAAKVLGCTTAAFHVRLHRARTRLRQHLVAAGTRSTHRTSGLLGGADA</sequence>
<comment type="caution">
    <text evidence="6">The sequence shown here is derived from an EMBL/GenBank/DDBJ whole genome shotgun (WGS) entry which is preliminary data.</text>
</comment>
<dbReference type="CDD" id="cd06171">
    <property type="entry name" value="Sigma70_r4"/>
    <property type="match status" value="1"/>
</dbReference>
<proteinExistence type="inferred from homology"/>
<evidence type="ECO:0000256" key="4">
    <source>
        <dbReference type="ARBA" id="ARBA00023163"/>
    </source>
</evidence>
<name>A0ABP9KS10_9ACTN</name>
<dbReference type="Proteomes" id="UP001500124">
    <property type="component" value="Unassembled WGS sequence"/>
</dbReference>
<dbReference type="SUPFAM" id="SSF88946">
    <property type="entry name" value="Sigma2 domain of RNA polymerase sigma factors"/>
    <property type="match status" value="1"/>
</dbReference>
<comment type="similarity">
    <text evidence="1">Belongs to the sigma-70 factor family. ECF subfamily.</text>
</comment>
<dbReference type="InterPro" id="IPR013324">
    <property type="entry name" value="RNA_pol_sigma_r3/r4-like"/>
</dbReference>
<dbReference type="InterPro" id="IPR036388">
    <property type="entry name" value="WH-like_DNA-bd_sf"/>
</dbReference>
<evidence type="ECO:0000256" key="3">
    <source>
        <dbReference type="ARBA" id="ARBA00023082"/>
    </source>
</evidence>
<dbReference type="InterPro" id="IPR039425">
    <property type="entry name" value="RNA_pol_sigma-70-like"/>
</dbReference>
<keyword evidence="4" id="KW-0804">Transcription</keyword>
<keyword evidence="7" id="KW-1185">Reference proteome</keyword>